<accession>A0A9W7VZA7</accession>
<comment type="caution">
    <text evidence="14">The sequence shown here is derived from an EMBL/GenBank/DDBJ whole genome shotgun (WGS) entry which is preliminary data.</text>
</comment>
<keyword evidence="11" id="KW-0472">Membrane</keyword>
<dbReference type="GO" id="GO:0000166">
    <property type="term" value="F:nucleotide binding"/>
    <property type="evidence" value="ECO:0007669"/>
    <property type="project" value="UniProtKB-KW"/>
</dbReference>
<keyword evidence="9" id="KW-0735">Signal-anchor</keyword>
<evidence type="ECO:0000256" key="7">
    <source>
        <dbReference type="ARBA" id="ARBA00022692"/>
    </source>
</evidence>
<dbReference type="PANTHER" id="PTHR23033">
    <property type="entry name" value="BETA1,3-GALACTOSYLTRANSFERASE"/>
    <property type="match status" value="1"/>
</dbReference>
<organism evidence="14 15">
    <name type="scientific">Teratosphaeria destructans</name>
    <dbReference type="NCBI Taxonomy" id="418781"/>
    <lineage>
        <taxon>Eukaryota</taxon>
        <taxon>Fungi</taxon>
        <taxon>Dikarya</taxon>
        <taxon>Ascomycota</taxon>
        <taxon>Pezizomycotina</taxon>
        <taxon>Dothideomycetes</taxon>
        <taxon>Dothideomycetidae</taxon>
        <taxon>Mycosphaerellales</taxon>
        <taxon>Teratosphaeriaceae</taxon>
        <taxon>Teratosphaeria</taxon>
    </lineage>
</organism>
<dbReference type="InterPro" id="IPR026050">
    <property type="entry name" value="C1GALT1/C1GALT1_chp1"/>
</dbReference>
<evidence type="ECO:0000256" key="1">
    <source>
        <dbReference type="ARBA" id="ARBA00004606"/>
    </source>
</evidence>
<comment type="subcellular location">
    <subcellularLocation>
        <location evidence="1">Membrane</location>
        <topology evidence="1">Single-pass type II membrane protein</topology>
    </subcellularLocation>
</comment>
<evidence type="ECO:0000313" key="15">
    <source>
        <dbReference type="Proteomes" id="UP001138500"/>
    </source>
</evidence>
<evidence type="ECO:0000256" key="2">
    <source>
        <dbReference type="ARBA" id="ARBA00004922"/>
    </source>
</evidence>
<feature type="signal peptide" evidence="12">
    <location>
        <begin position="1"/>
        <end position="29"/>
    </location>
</feature>
<evidence type="ECO:0000256" key="5">
    <source>
        <dbReference type="ARBA" id="ARBA00022676"/>
    </source>
</evidence>
<protein>
    <recommendedName>
        <fullName evidence="4">N-acetylgalactosaminide beta-1,3-galactosyltransferase</fullName>
        <ecNumber evidence="4">2.4.1.122</ecNumber>
    </recommendedName>
</protein>
<evidence type="ECO:0000256" key="3">
    <source>
        <dbReference type="ARBA" id="ARBA00006462"/>
    </source>
</evidence>
<comment type="pathway">
    <text evidence="2">Protein modification; protein glycosylation.</text>
</comment>
<evidence type="ECO:0000313" key="14">
    <source>
        <dbReference type="EMBL" id="KAH9819321.1"/>
    </source>
</evidence>
<evidence type="ECO:0000256" key="8">
    <source>
        <dbReference type="ARBA" id="ARBA00022741"/>
    </source>
</evidence>
<evidence type="ECO:0000256" key="4">
    <source>
        <dbReference type="ARBA" id="ARBA00012557"/>
    </source>
</evidence>
<keyword evidence="6" id="KW-0808">Transferase</keyword>
<evidence type="ECO:0000256" key="12">
    <source>
        <dbReference type="SAM" id="SignalP"/>
    </source>
</evidence>
<dbReference type="InterPro" id="IPR003378">
    <property type="entry name" value="Fringe-like_glycosylTrfase"/>
</dbReference>
<dbReference type="GO" id="GO:0016263">
    <property type="term" value="F:glycoprotein-N-acetylgalactosamine 3-beta-galactosyltransferase activity"/>
    <property type="evidence" value="ECO:0007669"/>
    <property type="project" value="UniProtKB-EC"/>
</dbReference>
<feature type="domain" description="Fringe-like glycosyltransferase" evidence="13">
    <location>
        <begin position="187"/>
        <end position="326"/>
    </location>
</feature>
<keyword evidence="5" id="KW-0328">Glycosyltransferase</keyword>
<gene>
    <name evidence="14" type="ORF">Tdes44962_MAKER05267</name>
</gene>
<dbReference type="OrthoDB" id="414175at2759"/>
<evidence type="ECO:0000256" key="10">
    <source>
        <dbReference type="ARBA" id="ARBA00022989"/>
    </source>
</evidence>
<reference evidence="14 15" key="2">
    <citation type="journal article" date="2021" name="Curr. Genet.">
        <title>Genetic response to nitrogen starvation in the aggressive Eucalyptus foliar pathogen Teratosphaeria destructans.</title>
        <authorList>
            <person name="Havenga M."/>
            <person name="Wingfield B.D."/>
            <person name="Wingfield M.J."/>
            <person name="Dreyer L.L."/>
            <person name="Roets F."/>
            <person name="Aylward J."/>
        </authorList>
    </citation>
    <scope>NUCLEOTIDE SEQUENCE [LARGE SCALE GENOMIC DNA]</scope>
    <source>
        <strain evidence="14">CMW44962</strain>
    </source>
</reference>
<sequence>MLASNSRQGVCLAVGIVALLLMIIHLATSAPPISQWRVSEPIAAMPSGGKSGASQAEHDDRIPCQRLTGAEDVVVIMRTGATEIKDKLPIHFRTTFQCYPDYIIFSDYEEVFEGHQVYDALASVPTETKKNNDDFAHYLHLQDVGRENLHQAELHGESYESGPAGKTENPGWRLDKWKFLPMANETLRLRPDKKWYVFVEPDSYIVWSNMIQWLRRLDPSKASYFGSEVQIAADVFAHGGTGFVLSRPALERGVKEYTSHPDKWHEKTANHWAGDCILGMALTAAGVGLTWSWPMFQGGNPSDMTWDETKSANILWCTPALSYHHFNAHEVEAMWWFEQNRIASSLPQQPDILHHREVFRSYALPNMTLERDGWSNKSPENVTSSETWDMEQCRSACEKNDKCMQYELTSAGCAWSKNVKMGTLAQGTKSGWMVERVEKWADSIDKTAKCQSHWGWTVVS</sequence>
<dbReference type="EMBL" id="RIBY02002334">
    <property type="protein sequence ID" value="KAH9819321.1"/>
    <property type="molecule type" value="Genomic_DNA"/>
</dbReference>
<evidence type="ECO:0000256" key="9">
    <source>
        <dbReference type="ARBA" id="ARBA00022968"/>
    </source>
</evidence>
<keyword evidence="8" id="KW-0547">Nucleotide-binding</keyword>
<dbReference type="AlphaFoldDB" id="A0A9W7VZA7"/>
<keyword evidence="12" id="KW-0732">Signal</keyword>
<comment type="similarity">
    <text evidence="3">Belongs to the glycosyltransferase 31 family. Beta3-Gal-T subfamily.</text>
</comment>
<keyword evidence="10" id="KW-1133">Transmembrane helix</keyword>
<feature type="chain" id="PRO_5040981646" description="N-acetylgalactosaminide beta-1,3-galactosyltransferase" evidence="12">
    <location>
        <begin position="30"/>
        <end position="460"/>
    </location>
</feature>
<keyword evidence="15" id="KW-1185">Reference proteome</keyword>
<evidence type="ECO:0000256" key="11">
    <source>
        <dbReference type="ARBA" id="ARBA00023136"/>
    </source>
</evidence>
<keyword evidence="7" id="KW-0812">Transmembrane</keyword>
<dbReference type="GO" id="GO:0016020">
    <property type="term" value="C:membrane"/>
    <property type="evidence" value="ECO:0007669"/>
    <property type="project" value="UniProtKB-SubCell"/>
</dbReference>
<name>A0A9W7VZA7_9PEZI</name>
<dbReference type="EC" id="2.4.1.122" evidence="4"/>
<dbReference type="Gene3D" id="3.90.550.50">
    <property type="match status" value="1"/>
</dbReference>
<evidence type="ECO:0000259" key="13">
    <source>
        <dbReference type="Pfam" id="PF02434"/>
    </source>
</evidence>
<dbReference type="Proteomes" id="UP001138500">
    <property type="component" value="Unassembled WGS sequence"/>
</dbReference>
<proteinExistence type="inferred from homology"/>
<reference evidence="14 15" key="1">
    <citation type="journal article" date="2018" name="IMA Fungus">
        <title>IMA Genome-F 10: Nine draft genome sequences of Claviceps purpurea s.lat., including C. arundinis, C. humidiphila, and C. cf. spartinae, pseudomolecules for the pitch canker pathogen Fusarium circinatum, draft genome of Davidsoniella eucalypti, Grosmannia galeiformis, Quambalaria eucalypti, and Teratosphaeria destructans.</title>
        <authorList>
            <person name="Wingfield B.D."/>
            <person name="Liu M."/>
            <person name="Nguyen H.D."/>
            <person name="Lane F.A."/>
            <person name="Morgan S.W."/>
            <person name="De Vos L."/>
            <person name="Wilken P.M."/>
            <person name="Duong T.A."/>
            <person name="Aylward J."/>
            <person name="Coetzee M.P."/>
            <person name="Dadej K."/>
            <person name="De Beer Z.W."/>
            <person name="Findlay W."/>
            <person name="Havenga M."/>
            <person name="Kolarik M."/>
            <person name="Menzies J.G."/>
            <person name="Naidoo K."/>
            <person name="Pochopski O."/>
            <person name="Shoukouhi P."/>
            <person name="Santana Q.C."/>
            <person name="Seifert K.A."/>
            <person name="Soal N."/>
            <person name="Steenkamp E.T."/>
            <person name="Tatham C.T."/>
            <person name="van der Nest M.A."/>
            <person name="Wingfield M.J."/>
        </authorList>
    </citation>
    <scope>NUCLEOTIDE SEQUENCE [LARGE SCALE GENOMIC DNA]</scope>
    <source>
        <strain evidence="14">CMW44962</strain>
    </source>
</reference>
<evidence type="ECO:0000256" key="6">
    <source>
        <dbReference type="ARBA" id="ARBA00022679"/>
    </source>
</evidence>
<dbReference type="Pfam" id="PF02434">
    <property type="entry name" value="Fringe"/>
    <property type="match status" value="1"/>
</dbReference>
<dbReference type="PANTHER" id="PTHR23033:SF47">
    <property type="entry name" value="APPLE DOMAIN-CONTAINING PROTEIN-RELATED"/>
    <property type="match status" value="1"/>
</dbReference>